<dbReference type="InterPro" id="IPR029058">
    <property type="entry name" value="AB_hydrolase_fold"/>
</dbReference>
<reference evidence="2" key="1">
    <citation type="submission" date="2022-10" db="EMBL/GenBank/DDBJ databases">
        <title>Determination and structural analysis of whole genome sequence of Sarocladium strictum F4-1.</title>
        <authorList>
            <person name="Hu L."/>
            <person name="Jiang Y."/>
        </authorList>
    </citation>
    <scope>NUCLEOTIDE SEQUENCE</scope>
    <source>
        <strain evidence="2">F4-1</strain>
    </source>
</reference>
<evidence type="ECO:0000313" key="3">
    <source>
        <dbReference type="Proteomes" id="UP001175261"/>
    </source>
</evidence>
<dbReference type="Proteomes" id="UP001175261">
    <property type="component" value="Unassembled WGS sequence"/>
</dbReference>
<feature type="domain" description="AB hydrolase-1" evidence="1">
    <location>
        <begin position="39"/>
        <end position="314"/>
    </location>
</feature>
<dbReference type="EMBL" id="JAPDFR010000003">
    <property type="protein sequence ID" value="KAK0388276.1"/>
    <property type="molecule type" value="Genomic_DNA"/>
</dbReference>
<dbReference type="SUPFAM" id="SSF53474">
    <property type="entry name" value="alpha/beta-Hydrolases"/>
    <property type="match status" value="1"/>
</dbReference>
<keyword evidence="3" id="KW-1185">Reference proteome</keyword>
<protein>
    <recommendedName>
        <fullName evidence="1">AB hydrolase-1 domain-containing protein</fullName>
    </recommendedName>
</protein>
<dbReference type="InterPro" id="IPR000073">
    <property type="entry name" value="AB_hydrolase_1"/>
</dbReference>
<accession>A0AA39L890</accession>
<dbReference type="Gene3D" id="3.40.50.1820">
    <property type="entry name" value="alpha/beta hydrolase"/>
    <property type="match status" value="1"/>
</dbReference>
<comment type="caution">
    <text evidence="2">The sequence shown here is derived from an EMBL/GenBank/DDBJ whole genome shotgun (WGS) entry which is preliminary data.</text>
</comment>
<organism evidence="2 3">
    <name type="scientific">Sarocladium strictum</name>
    <name type="common">Black bundle disease fungus</name>
    <name type="synonym">Acremonium strictum</name>
    <dbReference type="NCBI Taxonomy" id="5046"/>
    <lineage>
        <taxon>Eukaryota</taxon>
        <taxon>Fungi</taxon>
        <taxon>Dikarya</taxon>
        <taxon>Ascomycota</taxon>
        <taxon>Pezizomycotina</taxon>
        <taxon>Sordariomycetes</taxon>
        <taxon>Hypocreomycetidae</taxon>
        <taxon>Hypocreales</taxon>
        <taxon>Sarocladiaceae</taxon>
        <taxon>Sarocladium</taxon>
    </lineage>
</organism>
<evidence type="ECO:0000259" key="1">
    <source>
        <dbReference type="Pfam" id="PF12697"/>
    </source>
</evidence>
<dbReference type="AlphaFoldDB" id="A0AA39L890"/>
<gene>
    <name evidence="2" type="ORF">NLU13_4521</name>
</gene>
<name>A0AA39L890_SARSR</name>
<dbReference type="Pfam" id="PF12697">
    <property type="entry name" value="Abhydrolase_6"/>
    <property type="match status" value="1"/>
</dbReference>
<proteinExistence type="predicted"/>
<evidence type="ECO:0000313" key="2">
    <source>
        <dbReference type="EMBL" id="KAK0388276.1"/>
    </source>
</evidence>
<sequence>MDSSQIPYEFLRLVTKPEAQLCYSFTPTTYTNAERAPLLVCLNGLGLPQASWVNAILKLRELRPRSCPAILTYDRYGQGQTQDRDPDDEGAEDPMHAHDCMAAVHDLRQLIKQMTADKMGISEVDSVPLVLVGNSVGCALARLYAQEYKVAVAGLVLLDSVLANSDFVSIIPDPDSADFDQSQPLPDGITPDILRTARAVFRKTFHPKNGSKEGLSRRNLSGLLPHADQPKLLEGLQGQSPFVTVVGHDFEAFADGSLAIGMPRPATAHYVNPYWHKYNQGLAKLTEADRSKGPLLAPGADHFIQRDNPGYVAAEVSELLDKIETELGGVEL</sequence>